<name>A0A1Z8BC45_9FLAO</name>
<dbReference type="InterPro" id="IPR032675">
    <property type="entry name" value="LRR_dom_sf"/>
</dbReference>
<dbReference type="PANTHER" id="PTHR47566">
    <property type="match status" value="1"/>
</dbReference>
<evidence type="ECO:0000256" key="1">
    <source>
        <dbReference type="ARBA" id="ARBA00022614"/>
    </source>
</evidence>
<gene>
    <name evidence="6" type="ORF">A9Q93_01755</name>
</gene>
<reference evidence="7" key="1">
    <citation type="journal article" date="2017" name="Proc. Natl. Acad. Sci. U.S.A.">
        <title>Simulation of Deepwater Horizon oil plume reveals substrate specialization within a complex community of hydrocarbon-degraders.</title>
        <authorList>
            <person name="Hu P."/>
            <person name="Dubinsky E.A."/>
            <person name="Probst A.J."/>
            <person name="Wang J."/>
            <person name="Sieber C.M.K."/>
            <person name="Tom L.M."/>
            <person name="Gardinali P."/>
            <person name="Banfield J.F."/>
            <person name="Atlas R.M."/>
            <person name="Andersen G.L."/>
        </authorList>
    </citation>
    <scope>NUCLEOTIDE SEQUENCE [LARGE SCALE GENOMIC DNA]</scope>
</reference>
<accession>A0A1Z8BC45</accession>
<evidence type="ECO:0000313" key="6">
    <source>
        <dbReference type="EMBL" id="OUS20152.1"/>
    </source>
</evidence>
<evidence type="ECO:0000313" key="7">
    <source>
        <dbReference type="Proteomes" id="UP000196102"/>
    </source>
</evidence>
<sequence length="889" mass="97524">MRIKLLVIIAFLYNLSILQAQPADFMVGRYTLVNGSTTIGPAFNDFNIAEGVVDISIGSQPNERVLTVQLLPNNNGSVNQIIIDLSSNEFLFPIVGSNLACGTGSPIITYGPAATGMNSTWSVMAGDQSLTINYTENTLLSCGLSTAQSSFILTEFPTDQTYVPDDNFELALINLGYDTVLDDMVTTANISGLLSLDISMQSISDLTGIEDFITLESLSVSNNFLSGTLDLSSLPNLKILDATANSLTNFLVNNNTIEYLLLNNNNISRLDYNTYPVLERLFLNNNQLNGSPNISSSIEQLGLENNLITSIDLSNASSLSFVYLTNNQLQTIDLRNGNNSIISAFDATVNNNLTCIEVSDVAFMNANFSAGIDSGQMYVAACSTATQTYVPDSNFEQELITLGLDTVLDNYVTNSNVSNVEALNLSNKSIADFRGLEAFVALDTLRARGNMLSNFDFSSVPNTRYIDLGQNPLTVVDLSPATAITYLSLDFIFGIQSIDLSSNINLEELRMQLSAVSTVDFSNNPNLKTFFLAGSNNLTSVNTINNPLLEYYDVFICPQLQNIDISQNPLLEYIRFGGSVTRPGNDYPFTTMDFSNNSNLVTVLNLGSRISSFDITNLADLESLIWQNSEVTSLNINNNILLKSLNLFDNQINNIDLSQNILLETLIINDNQVSLLDLAVQTDLKNLNVADNNLSSLNLDNNIILEFFYAQNNSLTSLDLSNNNLLQQLRLQNNSLTELNLNNGANTLLIPNDPVDPANQNLWSINIINNPNLNCIEVSDINYMNTNFTSNVDSTSSFSLSCTTASIEKEEVEVSFYPNPTSDKIYIQSQSNLINAVSIYDMNARLVKQQSFDNTLEQTQLGTESLSQGQYLLVIETADGKVVQNLIKE</sequence>
<comment type="caution">
    <text evidence="6">The sequence shown here is derived from an EMBL/GenBank/DDBJ whole genome shotgun (WGS) entry which is preliminary data.</text>
</comment>
<feature type="signal peptide" evidence="4">
    <location>
        <begin position="1"/>
        <end position="20"/>
    </location>
</feature>
<evidence type="ECO:0000256" key="2">
    <source>
        <dbReference type="ARBA" id="ARBA00022729"/>
    </source>
</evidence>
<dbReference type="GO" id="GO:0035591">
    <property type="term" value="F:signaling adaptor activity"/>
    <property type="evidence" value="ECO:0007669"/>
    <property type="project" value="TreeGrafter"/>
</dbReference>
<dbReference type="InterPro" id="IPR026444">
    <property type="entry name" value="Secre_tail"/>
</dbReference>
<feature type="chain" id="PRO_5012216227" description="Secretion system C-terminal sorting domain-containing protein" evidence="4">
    <location>
        <begin position="21"/>
        <end position="889"/>
    </location>
</feature>
<dbReference type="RefSeq" id="WP_303685662.1">
    <property type="nucleotide sequence ID" value="NZ_CAJXYO010000003.1"/>
</dbReference>
<organism evidence="6 7">
    <name type="scientific">Nonlabens dokdonensis</name>
    <dbReference type="NCBI Taxonomy" id="328515"/>
    <lineage>
        <taxon>Bacteria</taxon>
        <taxon>Pseudomonadati</taxon>
        <taxon>Bacteroidota</taxon>
        <taxon>Flavobacteriia</taxon>
        <taxon>Flavobacteriales</taxon>
        <taxon>Flavobacteriaceae</taxon>
        <taxon>Nonlabens</taxon>
    </lineage>
</organism>
<evidence type="ECO:0000256" key="4">
    <source>
        <dbReference type="SAM" id="SignalP"/>
    </source>
</evidence>
<protein>
    <recommendedName>
        <fullName evidence="5">Secretion system C-terminal sorting domain-containing protein</fullName>
    </recommendedName>
</protein>
<feature type="domain" description="Secretion system C-terminal sorting" evidence="5">
    <location>
        <begin position="817"/>
        <end position="887"/>
    </location>
</feature>
<dbReference type="Proteomes" id="UP000196102">
    <property type="component" value="Unassembled WGS sequence"/>
</dbReference>
<keyword evidence="2 4" id="KW-0732">Signal</keyword>
<dbReference type="AlphaFoldDB" id="A0A1Z8BC45"/>
<dbReference type="Gene3D" id="3.80.10.10">
    <property type="entry name" value="Ribonuclease Inhibitor"/>
    <property type="match status" value="3"/>
</dbReference>
<proteinExistence type="predicted"/>
<keyword evidence="3" id="KW-0677">Repeat</keyword>
<evidence type="ECO:0000256" key="3">
    <source>
        <dbReference type="ARBA" id="ARBA00022737"/>
    </source>
</evidence>
<dbReference type="EMBL" id="MAAX01000028">
    <property type="protein sequence ID" value="OUS20152.1"/>
    <property type="molecule type" value="Genomic_DNA"/>
</dbReference>
<dbReference type="Pfam" id="PF18962">
    <property type="entry name" value="Por_Secre_tail"/>
    <property type="match status" value="1"/>
</dbReference>
<dbReference type="PANTHER" id="PTHR47566:SF1">
    <property type="entry name" value="PROTEIN NUD1"/>
    <property type="match status" value="1"/>
</dbReference>
<keyword evidence="1" id="KW-0433">Leucine-rich repeat</keyword>
<evidence type="ECO:0000259" key="5">
    <source>
        <dbReference type="Pfam" id="PF18962"/>
    </source>
</evidence>
<dbReference type="SUPFAM" id="SSF52058">
    <property type="entry name" value="L domain-like"/>
    <property type="match status" value="3"/>
</dbReference>
<dbReference type="InterPro" id="IPR052574">
    <property type="entry name" value="CDIRP"/>
</dbReference>
<dbReference type="NCBIfam" id="TIGR04183">
    <property type="entry name" value="Por_Secre_tail"/>
    <property type="match status" value="1"/>
</dbReference>